<dbReference type="SUPFAM" id="SSF82866">
    <property type="entry name" value="Multidrug efflux transporter AcrB transmembrane domain"/>
    <property type="match status" value="2"/>
</dbReference>
<keyword evidence="5 6" id="KW-0472">Membrane</keyword>
<accession>A0A2G3PLX0</accession>
<dbReference type="RefSeq" id="WP_099382839.1">
    <property type="nucleotide sequence ID" value="NZ_PEBD01000008.1"/>
</dbReference>
<evidence type="ECO:0000256" key="4">
    <source>
        <dbReference type="ARBA" id="ARBA00022989"/>
    </source>
</evidence>
<comment type="subcellular location">
    <subcellularLocation>
        <location evidence="1">Cell membrane</location>
        <topology evidence="1">Multi-pass membrane protein</topology>
    </subcellularLocation>
</comment>
<protein>
    <submittedName>
        <fullName evidence="8">RND transporter</fullName>
    </submittedName>
</protein>
<evidence type="ECO:0000256" key="5">
    <source>
        <dbReference type="ARBA" id="ARBA00023136"/>
    </source>
</evidence>
<name>A0A2G3PLX0_WILMA</name>
<feature type="transmembrane region" description="Helical" evidence="6">
    <location>
        <begin position="305"/>
        <end position="325"/>
    </location>
</feature>
<feature type="domain" description="Membrane transport protein MMPL" evidence="7">
    <location>
        <begin position="395"/>
        <end position="705"/>
    </location>
</feature>
<evidence type="ECO:0000259" key="7">
    <source>
        <dbReference type="Pfam" id="PF03176"/>
    </source>
</evidence>
<dbReference type="InterPro" id="IPR050545">
    <property type="entry name" value="Mycobact_MmpL"/>
</dbReference>
<feature type="transmembrane region" description="Helical" evidence="6">
    <location>
        <begin position="364"/>
        <end position="383"/>
    </location>
</feature>
<keyword evidence="4 6" id="KW-1133">Transmembrane helix</keyword>
<dbReference type="Proteomes" id="UP000225108">
    <property type="component" value="Unassembled WGS sequence"/>
</dbReference>
<sequence>MGKLTRGPQAVARWSAHNPWRAIGLWLALVVLAVGLSALIPTQTTDDADYRVGQSGTADQMIHEAGLAAPDTEYVVITGDRDAAVLAANELRQALAGSDQVQEVVAPVWSPDGTTLLTAISLRAPPGDEDASITDIDTAVAAVGSNHPELTFGQTGDVSLDESINERVADDLVSAEIISIPITFGIMLVAFGALIAAGIPVLLAITSVVATIGIYAPISYLVPSESTASSMVMLIGMAVGVDYSLFYLKREREERRKGHSTIDAVEMAAATSGHSIIVSGVAVIASLAGVYALGSATFNSLATSAIIVVSVAVIGSLTVLPALLAKLGRWVDRPRVPLLWRVNNRIGQGGISSRIIGPVIRRPITALLVGLVVMLALAVPALSMTMRSANLDTLPQDLPPVQVAQTMNTQFPSEGPSAKVVVQGGNAAEVAVAVDNIGKQAESSGEWTVTGEPTISPSGSTCVLELASTYPPDDAKGDDALAALRTSVVPDQIDPVDGARFAVGGDLAEQYDSAKNQSDGLPVVIAVILTLTMLMLIATFRSPVIAVVSTLLNLMSVGAAFGVLALVFQHSWAESILDFNSNGTVVEWIPLFMLAVLVGLSMDYHVFVLSRIREGIDMGLTPTAAVRAGVTQTAGVVTSAALVMVSVFALFAAQSMVEMKQMGVGLAAAILIDATIVRLLLLPSILVLLGDRAWWPRRVRAVRRQAPDPRVVPARV</sequence>
<keyword evidence="3 6" id="KW-0812">Transmembrane</keyword>
<dbReference type="PANTHER" id="PTHR33406:SF13">
    <property type="entry name" value="MEMBRANE PROTEIN YDFJ"/>
    <property type="match status" value="1"/>
</dbReference>
<dbReference type="AlphaFoldDB" id="A0A2G3PLX0"/>
<dbReference type="GO" id="GO:0005886">
    <property type="term" value="C:plasma membrane"/>
    <property type="evidence" value="ECO:0007669"/>
    <property type="project" value="UniProtKB-SubCell"/>
</dbReference>
<dbReference type="PANTHER" id="PTHR33406">
    <property type="entry name" value="MEMBRANE PROTEIN MJ1562-RELATED"/>
    <property type="match status" value="1"/>
</dbReference>
<evidence type="ECO:0000256" key="1">
    <source>
        <dbReference type="ARBA" id="ARBA00004651"/>
    </source>
</evidence>
<feature type="transmembrane region" description="Helical" evidence="6">
    <location>
        <begin position="665"/>
        <end position="690"/>
    </location>
</feature>
<reference evidence="8 9" key="1">
    <citation type="submission" date="2017-10" db="EMBL/GenBank/DDBJ databases">
        <title>The draft genome sequence of Williamsia sp. BULT 1.1 isolated from the semi-arid grassland soils from South Africa.</title>
        <authorList>
            <person name="Kabwe M.H."/>
            <person name="Govender N."/>
            <person name="Mutseka Lunga P."/>
            <person name="Vikram S."/>
            <person name="Makhalanyane T.P."/>
        </authorList>
    </citation>
    <scope>NUCLEOTIDE SEQUENCE [LARGE SCALE GENOMIC DNA]</scope>
    <source>
        <strain evidence="8 9">BULT 1.1</strain>
    </source>
</reference>
<evidence type="ECO:0000256" key="3">
    <source>
        <dbReference type="ARBA" id="ARBA00022692"/>
    </source>
</evidence>
<organism evidence="8 9">
    <name type="scientific">Williamsia marianensis</name>
    <dbReference type="NCBI Taxonomy" id="85044"/>
    <lineage>
        <taxon>Bacteria</taxon>
        <taxon>Bacillati</taxon>
        <taxon>Actinomycetota</taxon>
        <taxon>Actinomycetes</taxon>
        <taxon>Mycobacteriales</taxon>
        <taxon>Nocardiaceae</taxon>
        <taxon>Williamsia</taxon>
    </lineage>
</organism>
<feature type="transmembrane region" description="Helical" evidence="6">
    <location>
        <begin position="630"/>
        <end position="653"/>
    </location>
</feature>
<dbReference type="Gene3D" id="1.20.1640.10">
    <property type="entry name" value="Multidrug efflux transporter AcrB transmembrane domain"/>
    <property type="match status" value="2"/>
</dbReference>
<dbReference type="InterPro" id="IPR004869">
    <property type="entry name" value="MMPL_dom"/>
</dbReference>
<proteinExistence type="predicted"/>
<gene>
    <name evidence="8" type="ORF">CSW57_11245</name>
</gene>
<feature type="transmembrane region" description="Helical" evidence="6">
    <location>
        <begin position="544"/>
        <end position="568"/>
    </location>
</feature>
<evidence type="ECO:0000313" key="9">
    <source>
        <dbReference type="Proteomes" id="UP000225108"/>
    </source>
</evidence>
<feature type="transmembrane region" description="Helical" evidence="6">
    <location>
        <begin position="520"/>
        <end position="537"/>
    </location>
</feature>
<evidence type="ECO:0000313" key="8">
    <source>
        <dbReference type="EMBL" id="PHV66827.1"/>
    </source>
</evidence>
<dbReference type="Pfam" id="PF03176">
    <property type="entry name" value="MMPL"/>
    <property type="match status" value="2"/>
</dbReference>
<feature type="transmembrane region" description="Helical" evidence="6">
    <location>
        <begin position="188"/>
        <end position="216"/>
    </location>
</feature>
<evidence type="ECO:0000256" key="2">
    <source>
        <dbReference type="ARBA" id="ARBA00022475"/>
    </source>
</evidence>
<feature type="transmembrane region" description="Helical" evidence="6">
    <location>
        <begin position="269"/>
        <end position="293"/>
    </location>
</feature>
<feature type="transmembrane region" description="Helical" evidence="6">
    <location>
        <begin position="228"/>
        <end position="248"/>
    </location>
</feature>
<keyword evidence="2" id="KW-1003">Cell membrane</keyword>
<feature type="transmembrane region" description="Helical" evidence="6">
    <location>
        <begin position="588"/>
        <end position="609"/>
    </location>
</feature>
<feature type="domain" description="Membrane transport protein MMPL" evidence="7">
    <location>
        <begin position="100"/>
        <end position="341"/>
    </location>
</feature>
<comment type="caution">
    <text evidence="8">The sequence shown here is derived from an EMBL/GenBank/DDBJ whole genome shotgun (WGS) entry which is preliminary data.</text>
</comment>
<dbReference type="EMBL" id="PEBD01000008">
    <property type="protein sequence ID" value="PHV66827.1"/>
    <property type="molecule type" value="Genomic_DNA"/>
</dbReference>
<evidence type="ECO:0000256" key="6">
    <source>
        <dbReference type="SAM" id="Phobius"/>
    </source>
</evidence>
<feature type="transmembrane region" description="Helical" evidence="6">
    <location>
        <begin position="20"/>
        <end position="41"/>
    </location>
</feature>